<sequence>MDITNFLSYSIMHSLIEALLQRYLQTRSVLPIPNDRINDRNLDAFLFNQIALLWYHHEQETLHQLRLAIEGWVKEKHEKVPSYEAALRNFHELEVNTDALVKAEFI</sequence>
<dbReference type="Proteomes" id="UP000053593">
    <property type="component" value="Unassembled WGS sequence"/>
</dbReference>
<accession>A0A0D0C3B1</accession>
<evidence type="ECO:0000313" key="2">
    <source>
        <dbReference type="Proteomes" id="UP000053593"/>
    </source>
</evidence>
<reference evidence="1 2" key="1">
    <citation type="submission" date="2014-04" db="EMBL/GenBank/DDBJ databases">
        <title>Evolutionary Origins and Diversification of the Mycorrhizal Mutualists.</title>
        <authorList>
            <consortium name="DOE Joint Genome Institute"/>
            <consortium name="Mycorrhizal Genomics Consortium"/>
            <person name="Kohler A."/>
            <person name="Kuo A."/>
            <person name="Nagy L.G."/>
            <person name="Floudas D."/>
            <person name="Copeland A."/>
            <person name="Barry K.W."/>
            <person name="Cichocki N."/>
            <person name="Veneault-Fourrey C."/>
            <person name="LaButti K."/>
            <person name="Lindquist E.A."/>
            <person name="Lipzen A."/>
            <person name="Lundell T."/>
            <person name="Morin E."/>
            <person name="Murat C."/>
            <person name="Riley R."/>
            <person name="Ohm R."/>
            <person name="Sun H."/>
            <person name="Tunlid A."/>
            <person name="Henrissat B."/>
            <person name="Grigoriev I.V."/>
            <person name="Hibbett D.S."/>
            <person name="Martin F."/>
        </authorList>
    </citation>
    <scope>NUCLEOTIDE SEQUENCE [LARGE SCALE GENOMIC DNA]</scope>
    <source>
        <strain evidence="1 2">FD-317 M1</strain>
    </source>
</reference>
<dbReference type="EMBL" id="KN834794">
    <property type="protein sequence ID" value="KIK56844.1"/>
    <property type="molecule type" value="Genomic_DNA"/>
</dbReference>
<protein>
    <submittedName>
        <fullName evidence="1">Uncharacterized protein</fullName>
    </submittedName>
</protein>
<evidence type="ECO:0000313" key="1">
    <source>
        <dbReference type="EMBL" id="KIK56844.1"/>
    </source>
</evidence>
<dbReference type="HOGENOM" id="CLU_2223568_0_0_1"/>
<keyword evidence="2" id="KW-1185">Reference proteome</keyword>
<gene>
    <name evidence="1" type="ORF">GYMLUDRAFT_61711</name>
</gene>
<name>A0A0D0C3B1_9AGAR</name>
<dbReference type="AlphaFoldDB" id="A0A0D0C3B1"/>
<organism evidence="1 2">
    <name type="scientific">Collybiopsis luxurians FD-317 M1</name>
    <dbReference type="NCBI Taxonomy" id="944289"/>
    <lineage>
        <taxon>Eukaryota</taxon>
        <taxon>Fungi</taxon>
        <taxon>Dikarya</taxon>
        <taxon>Basidiomycota</taxon>
        <taxon>Agaricomycotina</taxon>
        <taxon>Agaricomycetes</taxon>
        <taxon>Agaricomycetidae</taxon>
        <taxon>Agaricales</taxon>
        <taxon>Marasmiineae</taxon>
        <taxon>Omphalotaceae</taxon>
        <taxon>Collybiopsis</taxon>
        <taxon>Collybiopsis luxurians</taxon>
    </lineage>
</organism>
<proteinExistence type="predicted"/>